<evidence type="ECO:0000259" key="7">
    <source>
        <dbReference type="PROSITE" id="PS50203"/>
    </source>
</evidence>
<gene>
    <name evidence="8" type="ORF">RM704_37685</name>
</gene>
<comment type="caution">
    <text evidence="8">The sequence shown here is derived from an EMBL/GenBank/DDBJ whole genome shotgun (WGS) entry which is preliminary data.</text>
</comment>
<feature type="compositionally biased region" description="Acidic residues" evidence="6">
    <location>
        <begin position="54"/>
        <end position="76"/>
    </location>
</feature>
<reference evidence="8" key="1">
    <citation type="submission" date="2024-05" db="EMBL/GenBank/DDBJ databases">
        <title>30 novel species of actinomycetes from the DSMZ collection.</title>
        <authorList>
            <person name="Nouioui I."/>
        </authorList>
    </citation>
    <scope>NUCLEOTIDE SEQUENCE</scope>
    <source>
        <strain evidence="8">DSM 3412</strain>
    </source>
</reference>
<name>A0ABU2ZAI9_9ACTN</name>
<feature type="active site" evidence="5">
    <location>
        <position position="371"/>
    </location>
</feature>
<feature type="active site" evidence="5">
    <location>
        <position position="388"/>
    </location>
</feature>
<dbReference type="RefSeq" id="WP_033524495.1">
    <property type="nucleotide sequence ID" value="NZ_JAVRFJ010000046.1"/>
</dbReference>
<evidence type="ECO:0000313" key="9">
    <source>
        <dbReference type="Proteomes" id="UP001180737"/>
    </source>
</evidence>
<evidence type="ECO:0000256" key="4">
    <source>
        <dbReference type="ARBA" id="ARBA00022807"/>
    </source>
</evidence>
<dbReference type="InterPro" id="IPR022684">
    <property type="entry name" value="Calpain_cysteine_protease"/>
</dbReference>
<feature type="compositionally biased region" description="Basic and acidic residues" evidence="6">
    <location>
        <begin position="1"/>
        <end position="36"/>
    </location>
</feature>
<feature type="region of interest" description="Disordered" evidence="6">
    <location>
        <begin position="1"/>
        <end position="96"/>
    </location>
</feature>
<dbReference type="PANTHER" id="PTHR10183">
    <property type="entry name" value="CALPAIN"/>
    <property type="match status" value="1"/>
</dbReference>
<evidence type="ECO:0000313" key="8">
    <source>
        <dbReference type="EMBL" id="MDT0573123.1"/>
    </source>
</evidence>
<dbReference type="SUPFAM" id="SSF54001">
    <property type="entry name" value="Cysteine proteinases"/>
    <property type="match status" value="1"/>
</dbReference>
<evidence type="ECO:0000256" key="6">
    <source>
        <dbReference type="SAM" id="MobiDB-lite"/>
    </source>
</evidence>
<feature type="active site" evidence="5">
    <location>
        <position position="173"/>
    </location>
</feature>
<dbReference type="InterPro" id="IPR038765">
    <property type="entry name" value="Papain-like_cys_pep_sf"/>
</dbReference>
<keyword evidence="9" id="KW-1185">Reference proteome</keyword>
<sequence length="417" mass="45583">MTELRDGERTPDGTTSEVDRASAWRADTDAEPKEPDDVGDSYTPTENDHWSDGETTEPAEPEDIDTTDPSAEDAGEPSEPVGPDTTTVSASDDDPLLRGEFLDRVKSVFGGSGADRVREITDTVDTPEFQSPGKSYPPDRYGTPLDRPDGTRTPLFDGVPTREQTKQGELGDCGVIATMGAVAAHRPEDIQAAVRENEDGTYEVRLHAAKSTGAGGYEPTGHIIKLTVTPDLPVHDELPDLPAFADSVGTGAAWAPVLEKAIAGLDQVWTEDRADSWKTVHNCKGEMPTGYVRLDDGTKSGDRAELMVQLTGVPAETWPLPTGYNFEGHAPKRQVLDHFVEKLSNDCPIVVGTRKTRVDEQPPPKDLVAGHAYEVTEVDDKGFIHLRNPYNRQDPLPVTFEEFRKHFLPNYTTLEPK</sequence>
<dbReference type="Pfam" id="PF00648">
    <property type="entry name" value="Peptidase_C2"/>
    <property type="match status" value="1"/>
</dbReference>
<dbReference type="PROSITE" id="PS50203">
    <property type="entry name" value="CALPAIN_CAT"/>
    <property type="match status" value="1"/>
</dbReference>
<protein>
    <recommendedName>
        <fullName evidence="7">Calpain catalytic domain-containing protein</fullName>
    </recommendedName>
</protein>
<organism evidence="8 9">
    <name type="scientific">Streptomyces gottesmaniae</name>
    <dbReference type="NCBI Taxonomy" id="3075518"/>
    <lineage>
        <taxon>Bacteria</taxon>
        <taxon>Bacillati</taxon>
        <taxon>Actinomycetota</taxon>
        <taxon>Actinomycetes</taxon>
        <taxon>Kitasatosporales</taxon>
        <taxon>Streptomycetaceae</taxon>
        <taxon>Streptomyces</taxon>
    </lineage>
</organism>
<dbReference type="EMBL" id="JAVRFJ010000046">
    <property type="protein sequence ID" value="MDT0573123.1"/>
    <property type="molecule type" value="Genomic_DNA"/>
</dbReference>
<accession>A0ABU2ZAI9</accession>
<dbReference type="InterPro" id="IPR001300">
    <property type="entry name" value="Peptidase_C2_calpain_cat"/>
</dbReference>
<evidence type="ECO:0000256" key="2">
    <source>
        <dbReference type="ARBA" id="ARBA00022670"/>
    </source>
</evidence>
<evidence type="ECO:0000256" key="3">
    <source>
        <dbReference type="ARBA" id="ARBA00022801"/>
    </source>
</evidence>
<comment type="similarity">
    <text evidence="1">Belongs to the peptidase C2 family.</text>
</comment>
<keyword evidence="2 5" id="KW-0645">Protease</keyword>
<keyword evidence="4 5" id="KW-0788">Thiol protease</keyword>
<feature type="domain" description="Calpain catalytic" evidence="7">
    <location>
        <begin position="160"/>
        <end position="390"/>
    </location>
</feature>
<evidence type="ECO:0000256" key="5">
    <source>
        <dbReference type="PROSITE-ProRule" id="PRU00239"/>
    </source>
</evidence>
<feature type="region of interest" description="Disordered" evidence="6">
    <location>
        <begin position="125"/>
        <end position="166"/>
    </location>
</feature>
<dbReference type="Proteomes" id="UP001180737">
    <property type="component" value="Unassembled WGS sequence"/>
</dbReference>
<proteinExistence type="inferred from homology"/>
<dbReference type="PANTHER" id="PTHR10183:SF379">
    <property type="entry name" value="CALPAIN-5"/>
    <property type="match status" value="1"/>
</dbReference>
<evidence type="ECO:0000256" key="1">
    <source>
        <dbReference type="ARBA" id="ARBA00007623"/>
    </source>
</evidence>
<keyword evidence="3 5" id="KW-0378">Hydrolase</keyword>